<dbReference type="InterPro" id="IPR029752">
    <property type="entry name" value="D-isomer_DH_CS1"/>
</dbReference>
<feature type="domain" description="D-isomer specific 2-hydroxyacid dehydrogenase catalytic" evidence="5">
    <location>
        <begin position="5"/>
        <end position="332"/>
    </location>
</feature>
<evidence type="ECO:0000313" key="8">
    <source>
        <dbReference type="Proteomes" id="UP000651156"/>
    </source>
</evidence>
<reference evidence="7 8" key="1">
    <citation type="submission" date="2020-10" db="EMBL/GenBank/DDBJ databases">
        <authorList>
            <person name="Castelo-Branco R."/>
            <person name="Eusebio N."/>
            <person name="Adriana R."/>
            <person name="Vieira A."/>
            <person name="Brugerolle De Fraissinette N."/>
            <person name="Rezende De Castro R."/>
            <person name="Schneider M.P."/>
            <person name="Vasconcelos V."/>
            <person name="Leao P.N."/>
        </authorList>
    </citation>
    <scope>NUCLEOTIDE SEQUENCE [LARGE SCALE GENOMIC DNA]</scope>
    <source>
        <strain evidence="7 8">LEGE 06123</strain>
    </source>
</reference>
<dbReference type="Pfam" id="PF00389">
    <property type="entry name" value="2-Hacid_dh"/>
    <property type="match status" value="1"/>
</dbReference>
<dbReference type="InterPro" id="IPR006140">
    <property type="entry name" value="D-isomer_DH_NAD-bd"/>
</dbReference>
<keyword evidence="3" id="KW-0520">NAD</keyword>
<dbReference type="PROSITE" id="PS00065">
    <property type="entry name" value="D_2_HYDROXYACID_DH_1"/>
    <property type="match status" value="1"/>
</dbReference>
<evidence type="ECO:0000256" key="2">
    <source>
        <dbReference type="ARBA" id="ARBA00023002"/>
    </source>
</evidence>
<accession>A0ABR9UN96</accession>
<evidence type="ECO:0000313" key="7">
    <source>
        <dbReference type="EMBL" id="MBE9189761.1"/>
    </source>
</evidence>
<evidence type="ECO:0000259" key="6">
    <source>
        <dbReference type="Pfam" id="PF02826"/>
    </source>
</evidence>
<dbReference type="InterPro" id="IPR006139">
    <property type="entry name" value="D-isomer_2_OHA_DH_cat_dom"/>
</dbReference>
<keyword evidence="8" id="KW-1185">Reference proteome</keyword>
<proteinExistence type="inferred from homology"/>
<evidence type="ECO:0000259" key="5">
    <source>
        <dbReference type="Pfam" id="PF00389"/>
    </source>
</evidence>
<evidence type="ECO:0000256" key="1">
    <source>
        <dbReference type="ARBA" id="ARBA00005854"/>
    </source>
</evidence>
<organism evidence="7 8">
    <name type="scientific">Gloeocapsopsis crepidinum LEGE 06123</name>
    <dbReference type="NCBI Taxonomy" id="588587"/>
    <lineage>
        <taxon>Bacteria</taxon>
        <taxon>Bacillati</taxon>
        <taxon>Cyanobacteriota</taxon>
        <taxon>Cyanophyceae</taxon>
        <taxon>Oscillatoriophycideae</taxon>
        <taxon>Chroococcales</taxon>
        <taxon>Chroococcaceae</taxon>
        <taxon>Gloeocapsopsis</taxon>
    </lineage>
</organism>
<dbReference type="CDD" id="cd12187">
    <property type="entry name" value="LDH_like_1"/>
    <property type="match status" value="1"/>
</dbReference>
<dbReference type="InterPro" id="IPR036291">
    <property type="entry name" value="NAD(P)-bd_dom_sf"/>
</dbReference>
<dbReference type="PANTHER" id="PTHR43026">
    <property type="entry name" value="2-HYDROXYACID DEHYDROGENASE HOMOLOG 1-RELATED"/>
    <property type="match status" value="1"/>
</dbReference>
<evidence type="ECO:0000256" key="4">
    <source>
        <dbReference type="RuleBase" id="RU003719"/>
    </source>
</evidence>
<comment type="caution">
    <text evidence="7">The sequence shown here is derived from an EMBL/GenBank/DDBJ whole genome shotgun (WGS) entry which is preliminary data.</text>
</comment>
<dbReference type="EMBL" id="JADEWN010000008">
    <property type="protein sequence ID" value="MBE9189761.1"/>
    <property type="molecule type" value="Genomic_DNA"/>
</dbReference>
<keyword evidence="2 4" id="KW-0560">Oxidoreductase</keyword>
<gene>
    <name evidence="7" type="ORF">IQ230_05145</name>
</gene>
<sequence length="345" mass="38367">MRIIVFEAEPWEQQVCSDLLAEHSIEFSSELTIENASNYADAEIISTFIYSRLNRSILEQFRHLKLIATRSTGYDHIDTEYCKEQGIAVCNVPSYGEYTIAEHVFGLLLAHSRKIYESIERTRKGDFSFKGLQGFDLRGKTLGVIGTGSIGQCVIEIAKGFRMEVVAFDVNPDRELANRLGFEYADMETVLKISDIVTLHVPANPKTYHLIAQEQLALMKDGAVLINAARGNVVDILALLDVLQAGKISACLDVLPQEVILRQEEELLHAVERQPDNAGTLLETLFADQLLLRLPNVIVTPHNAFNTREARERILQTTADNITGFLQGKLENAIVGVGKQEVGVG</sequence>
<comment type="similarity">
    <text evidence="1 4">Belongs to the D-isomer specific 2-hydroxyacid dehydrogenase family.</text>
</comment>
<dbReference type="InterPro" id="IPR058205">
    <property type="entry name" value="D-LDH-like"/>
</dbReference>
<dbReference type="SUPFAM" id="SSF51735">
    <property type="entry name" value="NAD(P)-binding Rossmann-fold domains"/>
    <property type="match status" value="1"/>
</dbReference>
<protein>
    <submittedName>
        <fullName evidence="7">Hydroxyacid dehydrogenase</fullName>
    </submittedName>
</protein>
<dbReference type="PROSITE" id="PS00671">
    <property type="entry name" value="D_2_HYDROXYACID_DH_3"/>
    <property type="match status" value="1"/>
</dbReference>
<dbReference type="PANTHER" id="PTHR43026:SF1">
    <property type="entry name" value="2-HYDROXYACID DEHYDROGENASE HOMOLOG 1-RELATED"/>
    <property type="match status" value="1"/>
</dbReference>
<dbReference type="SUPFAM" id="SSF52283">
    <property type="entry name" value="Formate/glycerate dehydrogenase catalytic domain-like"/>
    <property type="match status" value="1"/>
</dbReference>
<dbReference type="InterPro" id="IPR029753">
    <property type="entry name" value="D-isomer_DH_CS"/>
</dbReference>
<feature type="domain" description="D-isomer specific 2-hydroxyacid dehydrogenase NAD-binding" evidence="6">
    <location>
        <begin position="105"/>
        <end position="304"/>
    </location>
</feature>
<dbReference type="RefSeq" id="WP_193930986.1">
    <property type="nucleotide sequence ID" value="NZ_CAWPMZ010000139.1"/>
</dbReference>
<dbReference type="Proteomes" id="UP000651156">
    <property type="component" value="Unassembled WGS sequence"/>
</dbReference>
<evidence type="ECO:0000256" key="3">
    <source>
        <dbReference type="ARBA" id="ARBA00023027"/>
    </source>
</evidence>
<dbReference type="Pfam" id="PF02826">
    <property type="entry name" value="2-Hacid_dh_C"/>
    <property type="match status" value="1"/>
</dbReference>
<dbReference type="Gene3D" id="3.40.50.720">
    <property type="entry name" value="NAD(P)-binding Rossmann-like Domain"/>
    <property type="match status" value="2"/>
</dbReference>
<name>A0ABR9UN96_9CHRO</name>